<organism evidence="1 2">
    <name type="scientific">Halobaculum litoreum</name>
    <dbReference type="NCBI Taxonomy" id="3031998"/>
    <lineage>
        <taxon>Archaea</taxon>
        <taxon>Methanobacteriati</taxon>
        <taxon>Methanobacteriota</taxon>
        <taxon>Stenosarchaea group</taxon>
        <taxon>Halobacteria</taxon>
        <taxon>Halobacteriales</taxon>
        <taxon>Haloferacaceae</taxon>
        <taxon>Halobaculum</taxon>
    </lineage>
</organism>
<sequence length="276" mass="32267">MKEREIADKFLGELAEKGDYEDDTLDDMASYVSSGVQQKSFQLLLREIESSDISNTERIVELFDQYEVLDAMNSLRVVRGRFQAIQKFEELISESQTDLSDLHGFVSDNPWLIDPRWDYLDEELQIREEIKRNFTDVDKPGRVGFISLGDADTIRLVDICQTDHIVGKQDLDEFKNYVDFLRSIRNMDPVDGREIEGYIIAQDTEDSREVKSELRRMKMDDMRIRTYDDIKDIARRSHQAFIEVFERKAERTDSEMLRSHLDGPHQTGITQFTTDS</sequence>
<protein>
    <submittedName>
        <fullName evidence="1">Uncharacterized protein</fullName>
    </submittedName>
</protein>
<keyword evidence="2" id="KW-1185">Reference proteome</keyword>
<gene>
    <name evidence="1" type="ORF">ACFQRB_19110</name>
</gene>
<dbReference type="Proteomes" id="UP001596368">
    <property type="component" value="Unassembled WGS sequence"/>
</dbReference>
<evidence type="ECO:0000313" key="1">
    <source>
        <dbReference type="EMBL" id="MFC7137989.1"/>
    </source>
</evidence>
<accession>A0ABD5XWE5</accession>
<reference evidence="1 2" key="1">
    <citation type="journal article" date="2019" name="Int. J. Syst. Evol. Microbiol.">
        <title>The Global Catalogue of Microorganisms (GCM) 10K type strain sequencing project: providing services to taxonomists for standard genome sequencing and annotation.</title>
        <authorList>
            <consortium name="The Broad Institute Genomics Platform"/>
            <consortium name="The Broad Institute Genome Sequencing Center for Infectious Disease"/>
            <person name="Wu L."/>
            <person name="Ma J."/>
        </authorList>
    </citation>
    <scope>NUCLEOTIDE SEQUENCE [LARGE SCALE GENOMIC DNA]</scope>
    <source>
        <strain evidence="1 2">DT92</strain>
    </source>
</reference>
<comment type="caution">
    <text evidence="1">The sequence shown here is derived from an EMBL/GenBank/DDBJ whole genome shotgun (WGS) entry which is preliminary data.</text>
</comment>
<dbReference type="EMBL" id="JBHSZG010000008">
    <property type="protein sequence ID" value="MFC7137989.1"/>
    <property type="molecule type" value="Genomic_DNA"/>
</dbReference>
<proteinExistence type="predicted"/>
<name>A0ABD5XWE5_9EURY</name>
<evidence type="ECO:0000313" key="2">
    <source>
        <dbReference type="Proteomes" id="UP001596368"/>
    </source>
</evidence>
<dbReference type="AlphaFoldDB" id="A0ABD5XWE5"/>